<dbReference type="Gene3D" id="1.20.120.530">
    <property type="entry name" value="GntR ligand-binding domain-like"/>
    <property type="match status" value="1"/>
</dbReference>
<dbReference type="PANTHER" id="PTHR43537:SF45">
    <property type="entry name" value="GNTR FAMILY REGULATORY PROTEIN"/>
    <property type="match status" value="1"/>
</dbReference>
<dbReference type="Pfam" id="PF07729">
    <property type="entry name" value="FCD"/>
    <property type="match status" value="1"/>
</dbReference>
<keyword evidence="2" id="KW-0238">DNA-binding</keyword>
<dbReference type="CDD" id="cd07377">
    <property type="entry name" value="WHTH_GntR"/>
    <property type="match status" value="1"/>
</dbReference>
<dbReference type="SUPFAM" id="SSF48008">
    <property type="entry name" value="GntR ligand-binding domain-like"/>
    <property type="match status" value="1"/>
</dbReference>
<accession>A0ABY4FLL7</accession>
<dbReference type="Pfam" id="PF00392">
    <property type="entry name" value="GntR"/>
    <property type="match status" value="1"/>
</dbReference>
<keyword evidence="3" id="KW-0804">Transcription</keyword>
<keyword evidence="1" id="KW-0805">Transcription regulation</keyword>
<proteinExistence type="predicted"/>
<feature type="domain" description="HTH gntR-type" evidence="4">
    <location>
        <begin position="22"/>
        <end position="89"/>
    </location>
</feature>
<keyword evidence="6" id="KW-1185">Reference proteome</keyword>
<dbReference type="InterPro" id="IPR036388">
    <property type="entry name" value="WH-like_DNA-bd_sf"/>
</dbReference>
<dbReference type="EMBL" id="CP095045">
    <property type="protein sequence ID" value="UOQ57163.1"/>
    <property type="molecule type" value="Genomic_DNA"/>
</dbReference>
<reference evidence="5 6" key="1">
    <citation type="submission" date="2022-04" db="EMBL/GenBank/DDBJ databases">
        <title>Leucobacter sp. isolated from rhizosphere of garlic.</title>
        <authorList>
            <person name="Won M."/>
            <person name="Lee C.-M."/>
            <person name="Woen H.-Y."/>
            <person name="Kwon S.-W."/>
        </authorList>
    </citation>
    <scope>NUCLEOTIDE SEQUENCE [LARGE SCALE GENOMIC DNA]</scope>
    <source>
        <strain evidence="5 6">H21R-40</strain>
    </source>
</reference>
<evidence type="ECO:0000256" key="2">
    <source>
        <dbReference type="ARBA" id="ARBA00023125"/>
    </source>
</evidence>
<dbReference type="SUPFAM" id="SSF46785">
    <property type="entry name" value="Winged helix' DNA-binding domain"/>
    <property type="match status" value="1"/>
</dbReference>
<dbReference type="InterPro" id="IPR036390">
    <property type="entry name" value="WH_DNA-bd_sf"/>
</dbReference>
<name>A0ABY4FLL7_9MICO</name>
<dbReference type="InterPro" id="IPR011711">
    <property type="entry name" value="GntR_C"/>
</dbReference>
<evidence type="ECO:0000313" key="5">
    <source>
        <dbReference type="EMBL" id="UOQ57163.1"/>
    </source>
</evidence>
<evidence type="ECO:0000313" key="6">
    <source>
        <dbReference type="Proteomes" id="UP000831786"/>
    </source>
</evidence>
<dbReference type="SMART" id="SM00345">
    <property type="entry name" value="HTH_GNTR"/>
    <property type="match status" value="1"/>
</dbReference>
<evidence type="ECO:0000256" key="1">
    <source>
        <dbReference type="ARBA" id="ARBA00023015"/>
    </source>
</evidence>
<sequence>MSARSEVRMATAGFEDHGVPGVPQGERVYAWVRDRIIEGSLATGSRVREREVAEELGVSRIPIREAFPRLEAEGYIRTLPRRGAVVAPLALADVVELFDVRASLEVLAARLAAARCAAGAEAERLVAALETAERAVEAGGGGAIADATSDFHDAVVELAGNRLLQDLMLPVRGRVKRLFHIADGRDDRDVHREHRELCDAIVRGQTERAAALALAHVEHSRADTVPLIAAAAGAAEPG</sequence>
<dbReference type="PRINTS" id="PR00035">
    <property type="entry name" value="HTHGNTR"/>
</dbReference>
<dbReference type="SMART" id="SM00895">
    <property type="entry name" value="FCD"/>
    <property type="match status" value="1"/>
</dbReference>
<dbReference type="RefSeq" id="WP_244727770.1">
    <property type="nucleotide sequence ID" value="NZ_CP095045.1"/>
</dbReference>
<dbReference type="PANTHER" id="PTHR43537">
    <property type="entry name" value="TRANSCRIPTIONAL REGULATOR, GNTR FAMILY"/>
    <property type="match status" value="1"/>
</dbReference>
<gene>
    <name evidence="5" type="ORF">MUN78_16150</name>
</gene>
<dbReference type="PROSITE" id="PS50949">
    <property type="entry name" value="HTH_GNTR"/>
    <property type="match status" value="1"/>
</dbReference>
<dbReference type="InterPro" id="IPR000524">
    <property type="entry name" value="Tscrpt_reg_HTH_GntR"/>
</dbReference>
<organism evidence="5 6">
    <name type="scientific">Leucobacter allii</name>
    <dbReference type="NCBI Taxonomy" id="2932247"/>
    <lineage>
        <taxon>Bacteria</taxon>
        <taxon>Bacillati</taxon>
        <taxon>Actinomycetota</taxon>
        <taxon>Actinomycetes</taxon>
        <taxon>Micrococcales</taxon>
        <taxon>Microbacteriaceae</taxon>
        <taxon>Leucobacter</taxon>
    </lineage>
</organism>
<dbReference type="InterPro" id="IPR008920">
    <property type="entry name" value="TF_FadR/GntR_C"/>
</dbReference>
<dbReference type="Gene3D" id="1.10.10.10">
    <property type="entry name" value="Winged helix-like DNA-binding domain superfamily/Winged helix DNA-binding domain"/>
    <property type="match status" value="1"/>
</dbReference>
<protein>
    <submittedName>
        <fullName evidence="5">GntR family transcriptional regulator</fullName>
    </submittedName>
</protein>
<evidence type="ECO:0000256" key="3">
    <source>
        <dbReference type="ARBA" id="ARBA00023163"/>
    </source>
</evidence>
<evidence type="ECO:0000259" key="4">
    <source>
        <dbReference type="PROSITE" id="PS50949"/>
    </source>
</evidence>
<dbReference type="Proteomes" id="UP000831786">
    <property type="component" value="Chromosome"/>
</dbReference>